<comment type="caution">
    <text evidence="2">The sequence shown here is derived from an EMBL/GenBank/DDBJ whole genome shotgun (WGS) entry which is preliminary data.</text>
</comment>
<keyword evidence="1" id="KW-1133">Transmembrane helix</keyword>
<feature type="transmembrane region" description="Helical" evidence="1">
    <location>
        <begin position="165"/>
        <end position="185"/>
    </location>
</feature>
<keyword evidence="3" id="KW-1185">Reference proteome</keyword>
<feature type="transmembrane region" description="Helical" evidence="1">
    <location>
        <begin position="112"/>
        <end position="130"/>
    </location>
</feature>
<gene>
    <name evidence="2" type="ORF">NPE20_18585</name>
</gene>
<reference evidence="2 3" key="1">
    <citation type="submission" date="2022-07" db="EMBL/GenBank/DDBJ databases">
        <title>Mucilaginibacter sp. JC4.</title>
        <authorList>
            <person name="Le V."/>
            <person name="Ko S.-R."/>
            <person name="Ahn C.-Y."/>
            <person name="Oh H.-M."/>
        </authorList>
    </citation>
    <scope>NUCLEOTIDE SEQUENCE [LARGE SCALE GENOMIC DNA]</scope>
    <source>
        <strain evidence="2 3">JC4</strain>
    </source>
</reference>
<feature type="transmembrane region" description="Helical" evidence="1">
    <location>
        <begin position="39"/>
        <end position="59"/>
    </location>
</feature>
<organism evidence="2 3">
    <name type="scientific">Mucilaginibacter aquariorum</name>
    <dbReference type="NCBI Taxonomy" id="2967225"/>
    <lineage>
        <taxon>Bacteria</taxon>
        <taxon>Pseudomonadati</taxon>
        <taxon>Bacteroidota</taxon>
        <taxon>Sphingobacteriia</taxon>
        <taxon>Sphingobacteriales</taxon>
        <taxon>Sphingobacteriaceae</taxon>
        <taxon>Mucilaginibacter</taxon>
    </lineage>
</organism>
<evidence type="ECO:0000256" key="1">
    <source>
        <dbReference type="SAM" id="Phobius"/>
    </source>
</evidence>
<feature type="transmembrane region" description="Helical" evidence="1">
    <location>
        <begin position="136"/>
        <end position="158"/>
    </location>
</feature>
<keyword evidence="1" id="KW-0812">Transmembrane</keyword>
<sequence length="190" mass="22972">MEVFTHIKYVIGITLSFSLAHLLKGTVKFVQHPTRVKPYITHLLWVLYMFLTLVHFWWWEFKLAGITEWHFFTYFFIVLYITNYYVICALLYPDDINDYKDYKDYYFSRRKWLFSFLAIAFMADLVDTIVKGHEYLTHFGWELPVRALILMGLCLTAIKVKAPRFHLLLAILFILYELSYIARFYNIEMK</sequence>
<proteinExistence type="predicted"/>
<dbReference type="RefSeq" id="WP_256540182.1">
    <property type="nucleotide sequence ID" value="NZ_JANHOH010000005.1"/>
</dbReference>
<evidence type="ECO:0000313" key="3">
    <source>
        <dbReference type="Proteomes" id="UP001204376"/>
    </source>
</evidence>
<feature type="transmembrane region" description="Helical" evidence="1">
    <location>
        <begin position="6"/>
        <end position="27"/>
    </location>
</feature>
<dbReference type="EMBL" id="JANHOH010000005">
    <property type="protein sequence ID" value="MCQ6959993.1"/>
    <property type="molecule type" value="Genomic_DNA"/>
</dbReference>
<protein>
    <recommendedName>
        <fullName evidence="4">Transmembrane protein</fullName>
    </recommendedName>
</protein>
<feature type="transmembrane region" description="Helical" evidence="1">
    <location>
        <begin position="71"/>
        <end position="92"/>
    </location>
</feature>
<dbReference type="Proteomes" id="UP001204376">
    <property type="component" value="Unassembled WGS sequence"/>
</dbReference>
<name>A0ABT1T7T9_9SPHI</name>
<keyword evidence="1" id="KW-0472">Membrane</keyword>
<evidence type="ECO:0008006" key="4">
    <source>
        <dbReference type="Google" id="ProtNLM"/>
    </source>
</evidence>
<evidence type="ECO:0000313" key="2">
    <source>
        <dbReference type="EMBL" id="MCQ6959993.1"/>
    </source>
</evidence>
<accession>A0ABT1T7T9</accession>